<dbReference type="InterPro" id="IPR006129">
    <property type="entry name" value="AdhesinB"/>
</dbReference>
<protein>
    <submittedName>
        <fullName evidence="6">Zinc ABC transporter substrate-binding protein</fullName>
    </submittedName>
</protein>
<dbReference type="PRINTS" id="PR00690">
    <property type="entry name" value="ADHESNFAMILY"/>
</dbReference>
<dbReference type="GO" id="GO:0030001">
    <property type="term" value="P:metal ion transport"/>
    <property type="evidence" value="ECO:0007669"/>
    <property type="project" value="InterPro"/>
</dbReference>
<keyword evidence="2 4" id="KW-0813">Transport</keyword>
<reference evidence="6" key="2">
    <citation type="submission" date="2020-09" db="EMBL/GenBank/DDBJ databases">
        <authorList>
            <person name="Sun Q."/>
            <person name="Zhou Y."/>
        </authorList>
    </citation>
    <scope>NUCLEOTIDE SEQUENCE</scope>
    <source>
        <strain evidence="6">CGMCC 4.7201</strain>
    </source>
</reference>
<dbReference type="AlphaFoldDB" id="A0A917ZD80"/>
<evidence type="ECO:0000313" key="6">
    <source>
        <dbReference type="EMBL" id="GGO80678.1"/>
    </source>
</evidence>
<evidence type="ECO:0000256" key="2">
    <source>
        <dbReference type="ARBA" id="ARBA00022448"/>
    </source>
</evidence>
<gene>
    <name evidence="6" type="ORF">GCM10012280_03160</name>
</gene>
<dbReference type="GO" id="GO:0007155">
    <property type="term" value="P:cell adhesion"/>
    <property type="evidence" value="ECO:0007669"/>
    <property type="project" value="InterPro"/>
</dbReference>
<dbReference type="PANTHER" id="PTHR42953:SF3">
    <property type="entry name" value="HIGH-AFFINITY ZINC UPTAKE SYSTEM PROTEIN ZNUA"/>
    <property type="match status" value="1"/>
</dbReference>
<name>A0A917ZD80_9ACTN</name>
<sequence>MNVRRRLVPGLLAAAAATSMIALTGCSPESGGSGNGKVDATASFYPLEYITKRIGGEHVNVTGLTKPGVEPHDLELTPRQVGRLSDTDLVVYLKGLQPAVDEAVSQAHPKHLVEATRYSPLVAHGEEVDAVHGGTAPEEGGHGENASGDPHIWLDPTRLAKVAEGVNKQLAAADPAHAASYKANTDKLVGELNALDKEFTEGLSGVKRRTFVTTHAAFGYLAERYRLDEVGISGLDPEAEPSPAHLADLHRTAEEKKVSTIFFETLANPKTAKTLAEDLHLKTAVLDPVEGVRDPKKSDYFSVMRQNLKNLQAALGSS</sequence>
<comment type="similarity">
    <text evidence="1 4">Belongs to the bacterial solute-binding protein 9 family.</text>
</comment>
<evidence type="ECO:0000256" key="3">
    <source>
        <dbReference type="ARBA" id="ARBA00022729"/>
    </source>
</evidence>
<reference evidence="6" key="1">
    <citation type="journal article" date="2014" name="Int. J. Syst. Evol. Microbiol.">
        <title>Complete genome sequence of Corynebacterium casei LMG S-19264T (=DSM 44701T), isolated from a smear-ripened cheese.</title>
        <authorList>
            <consortium name="US DOE Joint Genome Institute (JGI-PGF)"/>
            <person name="Walter F."/>
            <person name="Albersmeier A."/>
            <person name="Kalinowski J."/>
            <person name="Ruckert C."/>
        </authorList>
    </citation>
    <scope>NUCLEOTIDE SEQUENCE</scope>
    <source>
        <strain evidence="6">CGMCC 4.7201</strain>
    </source>
</reference>
<comment type="caution">
    <text evidence="6">The sequence shown here is derived from an EMBL/GenBank/DDBJ whole genome shotgun (WGS) entry which is preliminary data.</text>
</comment>
<dbReference type="Proteomes" id="UP000641932">
    <property type="component" value="Unassembled WGS sequence"/>
</dbReference>
<dbReference type="SUPFAM" id="SSF53807">
    <property type="entry name" value="Helical backbone' metal receptor"/>
    <property type="match status" value="1"/>
</dbReference>
<dbReference type="InterPro" id="IPR006128">
    <property type="entry name" value="Lipoprotein_PsaA-like"/>
</dbReference>
<organism evidence="6 7">
    <name type="scientific">Wenjunlia tyrosinilytica</name>
    <dbReference type="NCBI Taxonomy" id="1544741"/>
    <lineage>
        <taxon>Bacteria</taxon>
        <taxon>Bacillati</taxon>
        <taxon>Actinomycetota</taxon>
        <taxon>Actinomycetes</taxon>
        <taxon>Kitasatosporales</taxon>
        <taxon>Streptomycetaceae</taxon>
        <taxon>Wenjunlia</taxon>
    </lineage>
</organism>
<proteinExistence type="inferred from homology"/>
<evidence type="ECO:0000256" key="1">
    <source>
        <dbReference type="ARBA" id="ARBA00011028"/>
    </source>
</evidence>
<dbReference type="RefSeq" id="WP_189129597.1">
    <property type="nucleotide sequence ID" value="NZ_BMMS01000001.1"/>
</dbReference>
<dbReference type="InterPro" id="IPR006127">
    <property type="entry name" value="ZnuA-like"/>
</dbReference>
<evidence type="ECO:0000256" key="4">
    <source>
        <dbReference type="RuleBase" id="RU003512"/>
    </source>
</evidence>
<dbReference type="GO" id="GO:0046872">
    <property type="term" value="F:metal ion binding"/>
    <property type="evidence" value="ECO:0007669"/>
    <property type="project" value="InterPro"/>
</dbReference>
<feature type="signal peptide" evidence="5">
    <location>
        <begin position="1"/>
        <end position="24"/>
    </location>
</feature>
<feature type="chain" id="PRO_5038394806" evidence="5">
    <location>
        <begin position="25"/>
        <end position="318"/>
    </location>
</feature>
<dbReference type="PRINTS" id="PR00691">
    <property type="entry name" value="ADHESINB"/>
</dbReference>
<dbReference type="PROSITE" id="PS51257">
    <property type="entry name" value="PROKAR_LIPOPROTEIN"/>
    <property type="match status" value="1"/>
</dbReference>
<dbReference type="EMBL" id="BMMS01000001">
    <property type="protein sequence ID" value="GGO80678.1"/>
    <property type="molecule type" value="Genomic_DNA"/>
</dbReference>
<keyword evidence="3 5" id="KW-0732">Signal</keyword>
<evidence type="ECO:0000313" key="7">
    <source>
        <dbReference type="Proteomes" id="UP000641932"/>
    </source>
</evidence>
<dbReference type="InterPro" id="IPR050492">
    <property type="entry name" value="Bact_metal-bind_prot9"/>
</dbReference>
<accession>A0A917ZD80</accession>
<dbReference type="Pfam" id="PF01297">
    <property type="entry name" value="ZnuA"/>
    <property type="match status" value="1"/>
</dbReference>
<evidence type="ECO:0000256" key="5">
    <source>
        <dbReference type="SAM" id="SignalP"/>
    </source>
</evidence>
<keyword evidence="7" id="KW-1185">Reference proteome</keyword>
<dbReference type="Gene3D" id="3.40.50.1980">
    <property type="entry name" value="Nitrogenase molybdenum iron protein domain"/>
    <property type="match status" value="2"/>
</dbReference>
<dbReference type="PANTHER" id="PTHR42953">
    <property type="entry name" value="HIGH-AFFINITY ZINC UPTAKE SYSTEM PROTEIN ZNUA-RELATED"/>
    <property type="match status" value="1"/>
</dbReference>